<dbReference type="GO" id="GO:0005737">
    <property type="term" value="C:cytoplasm"/>
    <property type="evidence" value="ECO:0007669"/>
    <property type="project" value="TreeGrafter"/>
</dbReference>
<name>A0A3S5FEE7_9PLAT</name>
<dbReference type="GO" id="GO:0031419">
    <property type="term" value="F:cobalamin binding"/>
    <property type="evidence" value="ECO:0007669"/>
    <property type="project" value="TreeGrafter"/>
</dbReference>
<reference evidence="1" key="1">
    <citation type="submission" date="2018-11" db="EMBL/GenBank/DDBJ databases">
        <authorList>
            <consortium name="Pathogen Informatics"/>
        </authorList>
    </citation>
    <scope>NUCLEOTIDE SEQUENCE</scope>
</reference>
<dbReference type="PANTHER" id="PTHR48101:SF4">
    <property type="entry name" value="METHYLMALONYL-COA MUTASE, MITOCHONDRIAL"/>
    <property type="match status" value="1"/>
</dbReference>
<evidence type="ECO:0000313" key="2">
    <source>
        <dbReference type="Proteomes" id="UP000784294"/>
    </source>
</evidence>
<dbReference type="AlphaFoldDB" id="A0A3S5FEE7"/>
<dbReference type="GO" id="GO:0019678">
    <property type="term" value="P:propionate metabolic process, methylmalonyl pathway"/>
    <property type="evidence" value="ECO:0007669"/>
    <property type="project" value="TreeGrafter"/>
</dbReference>
<gene>
    <name evidence="1" type="ORF">PXEA_LOCUS18315</name>
</gene>
<dbReference type="GO" id="GO:0004494">
    <property type="term" value="F:methylmalonyl-CoA mutase activity"/>
    <property type="evidence" value="ECO:0007669"/>
    <property type="project" value="TreeGrafter"/>
</dbReference>
<organism evidence="1 2">
    <name type="scientific">Protopolystoma xenopodis</name>
    <dbReference type="NCBI Taxonomy" id="117903"/>
    <lineage>
        <taxon>Eukaryota</taxon>
        <taxon>Metazoa</taxon>
        <taxon>Spiralia</taxon>
        <taxon>Lophotrochozoa</taxon>
        <taxon>Platyhelminthes</taxon>
        <taxon>Monogenea</taxon>
        <taxon>Polyopisthocotylea</taxon>
        <taxon>Polystomatidea</taxon>
        <taxon>Polystomatidae</taxon>
        <taxon>Protopolystoma</taxon>
    </lineage>
</organism>
<dbReference type="OrthoDB" id="198977at2759"/>
<keyword evidence="2" id="KW-1185">Reference proteome</keyword>
<dbReference type="PANTHER" id="PTHR48101">
    <property type="entry name" value="METHYLMALONYL-COA MUTASE, MITOCHONDRIAL-RELATED"/>
    <property type="match status" value="1"/>
</dbReference>
<evidence type="ECO:0000313" key="1">
    <source>
        <dbReference type="EMBL" id="VEL24875.1"/>
    </source>
</evidence>
<proteinExistence type="predicted"/>
<accession>A0A3S5FEE7</accession>
<protein>
    <submittedName>
        <fullName evidence="1">Uncharacterized protein</fullName>
    </submittedName>
</protein>
<sequence>MLGLAIDAARARCSVGEITDAMAVVFGRHQAAGRLVSGAYRSAYGEGDEFSRAVTLIEVGYIVVFNN</sequence>
<dbReference type="Proteomes" id="UP000784294">
    <property type="component" value="Unassembled WGS sequence"/>
</dbReference>
<comment type="caution">
    <text evidence="1">The sequence shown here is derived from an EMBL/GenBank/DDBJ whole genome shotgun (WGS) entry which is preliminary data.</text>
</comment>
<dbReference type="EMBL" id="CAAALY010070246">
    <property type="protein sequence ID" value="VEL24875.1"/>
    <property type="molecule type" value="Genomic_DNA"/>
</dbReference>
<dbReference type="Gene3D" id="3.20.20.240">
    <property type="entry name" value="Methylmalonyl-CoA mutase"/>
    <property type="match status" value="1"/>
</dbReference>